<feature type="transmembrane region" description="Helical" evidence="2">
    <location>
        <begin position="479"/>
        <end position="499"/>
    </location>
</feature>
<organism evidence="4 5">
    <name type="scientific">Cymbomonas tetramitiformis</name>
    <dbReference type="NCBI Taxonomy" id="36881"/>
    <lineage>
        <taxon>Eukaryota</taxon>
        <taxon>Viridiplantae</taxon>
        <taxon>Chlorophyta</taxon>
        <taxon>Pyramimonadophyceae</taxon>
        <taxon>Pyramimonadales</taxon>
        <taxon>Pyramimonadaceae</taxon>
        <taxon>Cymbomonas</taxon>
    </lineage>
</organism>
<dbReference type="Proteomes" id="UP001190700">
    <property type="component" value="Unassembled WGS sequence"/>
</dbReference>
<evidence type="ECO:0000313" key="5">
    <source>
        <dbReference type="Proteomes" id="UP001190700"/>
    </source>
</evidence>
<dbReference type="AlphaFoldDB" id="A0AAE0KYY8"/>
<feature type="transmembrane region" description="Helical" evidence="2">
    <location>
        <begin position="274"/>
        <end position="294"/>
    </location>
</feature>
<feature type="transmembrane region" description="Helical" evidence="2">
    <location>
        <begin position="369"/>
        <end position="395"/>
    </location>
</feature>
<keyword evidence="2" id="KW-1133">Transmembrane helix</keyword>
<name>A0AAE0KYY8_9CHLO</name>
<feature type="transmembrane region" description="Helical" evidence="2">
    <location>
        <begin position="423"/>
        <end position="445"/>
    </location>
</feature>
<evidence type="ECO:0000256" key="2">
    <source>
        <dbReference type="SAM" id="Phobius"/>
    </source>
</evidence>
<sequence>MVVSSGVPSQAPLPPLAPPAKCRTSASSAEYCYPIAGYYGRPGVAARVCSEGGACCTCPNNTFATLDEGLRKLKNVDGFNYVDFCDCLAGGMPFPFPLDGYMRSEEAGFEHKLIACPKSSSCMGALAVSVELEIAKVIGGEAAKGSHTGEWTSGRCEEGYSGRLCKACDVDYFEISGMCLACPDGLAARLALTIGGGVSVVAAWVFLGVYMAGTFESLNILLLYLQIGSMLQSFNMDWADEISLWAIFQQIVNFDVDIIGPQCVLPGYNYGWSYFLQLLLPIVVTLAYALPFAWRRRRILREARPDVEKSLEIGERFNRIVAGVLSFQEIVYHSLCIRCFQPFMCDSMGDELEYMSAAPDIRCWEGLHIGMVVTSIAVFAVYVVGIPGVFAAVLYHGLRHNLLTDKDFKAKFAWMYDAFELDWVWWCMLIFLRRVVCAAVLVFAARDPFLQSILALMLLLAAIVMHFFARPYIVTWYDIMESSSLMSLSFTVISGLVYYTKDKHSVDVDSWTGIFFVSIALQMGLAFAIFAYDLYLNHTAFVALKVGKERFAAMKEVYDRRHFSLCLGLEKFAQLPAELDSGAGEGWLTLAEFLWLMQSLEDGQPNDFKTWSSGQLFRQAGALADLHHEPPADAPAETEAKAKTETETEAEAEMGGATQRQVGVAYLQRSVAVEYIEMLMRDGVRFMIRSFKHLDTNINQALSMAEVRPPAAAPRPLLKGPRPPARRQTPDHGVWGPKPGSAQHRGSAVAKGAHGALDRKSVHPLRDVRGSECKGTEVLG</sequence>
<dbReference type="PANTHER" id="PTHR11319:SF35">
    <property type="entry name" value="OUTER MEMBRANE PROTEIN PMPC-RELATED"/>
    <property type="match status" value="1"/>
</dbReference>
<feature type="transmembrane region" description="Helical" evidence="2">
    <location>
        <begin position="452"/>
        <end position="473"/>
    </location>
</feature>
<dbReference type="EMBL" id="LGRX02013562">
    <property type="protein sequence ID" value="KAK3265953.1"/>
    <property type="molecule type" value="Genomic_DNA"/>
</dbReference>
<feature type="non-terminal residue" evidence="4">
    <location>
        <position position="780"/>
    </location>
</feature>
<keyword evidence="2" id="KW-0472">Membrane</keyword>
<feature type="region of interest" description="Disordered" evidence="1">
    <location>
        <begin position="709"/>
        <end position="780"/>
    </location>
</feature>
<feature type="domain" description="TRP C-terminal" evidence="3">
    <location>
        <begin position="308"/>
        <end position="530"/>
    </location>
</feature>
<evidence type="ECO:0000313" key="4">
    <source>
        <dbReference type="EMBL" id="KAK3265953.1"/>
    </source>
</evidence>
<evidence type="ECO:0000259" key="3">
    <source>
        <dbReference type="Pfam" id="PF06011"/>
    </source>
</evidence>
<keyword evidence="2" id="KW-0812">Transmembrane</keyword>
<accession>A0AAE0KYY8</accession>
<keyword evidence="5" id="KW-1185">Reference proteome</keyword>
<dbReference type="InterPro" id="IPR010308">
    <property type="entry name" value="TRP_C"/>
</dbReference>
<proteinExistence type="predicted"/>
<feature type="transmembrane region" description="Helical" evidence="2">
    <location>
        <begin position="511"/>
        <end position="532"/>
    </location>
</feature>
<dbReference type="Pfam" id="PF06011">
    <property type="entry name" value="TRP"/>
    <property type="match status" value="1"/>
</dbReference>
<gene>
    <name evidence="4" type="ORF">CYMTET_25397</name>
</gene>
<dbReference type="PANTHER" id="PTHR11319">
    <property type="entry name" value="G PROTEIN-COUPLED RECEPTOR-RELATED"/>
    <property type="match status" value="1"/>
</dbReference>
<protein>
    <recommendedName>
        <fullName evidence="3">TRP C-terminal domain-containing protein</fullName>
    </recommendedName>
</protein>
<evidence type="ECO:0000256" key="1">
    <source>
        <dbReference type="SAM" id="MobiDB-lite"/>
    </source>
</evidence>
<reference evidence="4 5" key="1">
    <citation type="journal article" date="2015" name="Genome Biol. Evol.">
        <title>Comparative Genomics of a Bacterivorous Green Alga Reveals Evolutionary Causalities and Consequences of Phago-Mixotrophic Mode of Nutrition.</title>
        <authorList>
            <person name="Burns J.A."/>
            <person name="Paasch A."/>
            <person name="Narechania A."/>
            <person name="Kim E."/>
        </authorList>
    </citation>
    <scope>NUCLEOTIDE SEQUENCE [LARGE SCALE GENOMIC DNA]</scope>
    <source>
        <strain evidence="4 5">PLY_AMNH</strain>
    </source>
</reference>
<feature type="transmembrane region" description="Helical" evidence="2">
    <location>
        <begin position="186"/>
        <end position="210"/>
    </location>
</feature>
<comment type="caution">
    <text evidence="4">The sequence shown here is derived from an EMBL/GenBank/DDBJ whole genome shotgun (WGS) entry which is preliminary data.</text>
</comment>
<feature type="region of interest" description="Disordered" evidence="1">
    <location>
        <begin position="628"/>
        <end position="656"/>
    </location>
</feature>
<feature type="compositionally biased region" description="Basic and acidic residues" evidence="1">
    <location>
        <begin position="756"/>
        <end position="780"/>
    </location>
</feature>
<feature type="compositionally biased region" description="Low complexity" evidence="1">
    <location>
        <begin position="709"/>
        <end position="720"/>
    </location>
</feature>